<protein>
    <submittedName>
        <fullName evidence="2">Uncharacterized protein</fullName>
    </submittedName>
</protein>
<gene>
    <name evidence="2" type="ORF">VM1G_07793</name>
</gene>
<keyword evidence="3" id="KW-1185">Reference proteome</keyword>
<feature type="chain" id="PRO_5008267252" evidence="1">
    <location>
        <begin position="20"/>
        <end position="264"/>
    </location>
</feature>
<reference evidence="2" key="1">
    <citation type="submission" date="2014-12" db="EMBL/GenBank/DDBJ databases">
        <title>Genome Sequence of Valsa Canker Pathogens Uncovers a Specific Adaption of Colonization on Woody Bark.</title>
        <authorList>
            <person name="Yin Z."/>
            <person name="Liu H."/>
            <person name="Gao X."/>
            <person name="Li Z."/>
            <person name="Song N."/>
            <person name="Ke X."/>
            <person name="Dai Q."/>
            <person name="Wu Y."/>
            <person name="Sun Y."/>
            <person name="Xu J.-R."/>
            <person name="Kang Z.K."/>
            <person name="Wang L."/>
            <person name="Huang L."/>
        </authorList>
    </citation>
    <scope>NUCLEOTIDE SEQUENCE [LARGE SCALE GENOMIC DNA]</scope>
    <source>
        <strain evidence="2">03-8</strain>
    </source>
</reference>
<organism evidence="2 3">
    <name type="scientific">Cytospora mali</name>
    <name type="common">Apple Valsa canker fungus</name>
    <name type="synonym">Valsa mali</name>
    <dbReference type="NCBI Taxonomy" id="578113"/>
    <lineage>
        <taxon>Eukaryota</taxon>
        <taxon>Fungi</taxon>
        <taxon>Dikarya</taxon>
        <taxon>Ascomycota</taxon>
        <taxon>Pezizomycotina</taxon>
        <taxon>Sordariomycetes</taxon>
        <taxon>Sordariomycetidae</taxon>
        <taxon>Diaporthales</taxon>
        <taxon>Cytosporaceae</taxon>
        <taxon>Cytospora</taxon>
    </lineage>
</organism>
<name>A0A194W7E9_CYTMA</name>
<evidence type="ECO:0000313" key="3">
    <source>
        <dbReference type="Proteomes" id="UP000078559"/>
    </source>
</evidence>
<proteinExistence type="predicted"/>
<evidence type="ECO:0000313" key="2">
    <source>
        <dbReference type="EMBL" id="KUI72404.1"/>
    </source>
</evidence>
<feature type="signal peptide" evidence="1">
    <location>
        <begin position="1"/>
        <end position="19"/>
    </location>
</feature>
<keyword evidence="1" id="KW-0732">Signal</keyword>
<sequence length="264" mass="26382">MHSTVFSLVALAVVRGVLAVPQAAGCATPTATVTVTEGHPVCFPVCIEPTSSCSPGEPTGPTPTPPVTSTVISPSACTATVDIRSNPGCNNCATCTSAALAVRATTHIGEKWCPTPTTVSTTVEPTSPLTCECPFVPVTCSNGGSLTVAPLPTSTLTEGCTVSVVAGPADCSNVCPTCSYPARVMARATTTLPGEKWCPTPTTVSTTVGPQSTKICACPAILSSCTSGQPTVKPLPTTTLTEGCTASVIAGPGDCSNVCPTCAY</sequence>
<evidence type="ECO:0000256" key="1">
    <source>
        <dbReference type="SAM" id="SignalP"/>
    </source>
</evidence>
<dbReference type="AlphaFoldDB" id="A0A194W7E9"/>
<dbReference type="EMBL" id="CM003105">
    <property type="protein sequence ID" value="KUI72404.1"/>
    <property type="molecule type" value="Genomic_DNA"/>
</dbReference>
<accession>A0A194W7E9</accession>
<dbReference type="Proteomes" id="UP000078559">
    <property type="component" value="Chromosome 8"/>
</dbReference>